<accession>A0ACC1Q7C7</accession>
<comment type="caution">
    <text evidence="1">The sequence shown here is derived from an EMBL/GenBank/DDBJ whole genome shotgun (WGS) entry which is preliminary data.</text>
</comment>
<name>A0ACC1Q7C7_9APHY</name>
<proteinExistence type="predicted"/>
<evidence type="ECO:0000313" key="1">
    <source>
        <dbReference type="EMBL" id="KAJ3013569.1"/>
    </source>
</evidence>
<dbReference type="EMBL" id="JANSHE010000261">
    <property type="protein sequence ID" value="KAJ3013569.1"/>
    <property type="molecule type" value="Genomic_DNA"/>
</dbReference>
<keyword evidence="2" id="KW-1185">Reference proteome</keyword>
<sequence>MTLVVLPEQGRAGAVGFPPIDLHWRFGDPDTSLPVYILVSPPTDPTNFDPHGLHWSLSWEVKQDVWRHVHIITHTQPNQPPPNPRYVYFGALTKSIASDTPMERRIPVGDMTLAMRQQIEELAWTVPVMRPNGQWNCQDWLTELLARMQEKGLITTAQRDEALKAARHGELRFFETQLSATHALLQAWID</sequence>
<dbReference type="Proteomes" id="UP001144978">
    <property type="component" value="Unassembled WGS sequence"/>
</dbReference>
<evidence type="ECO:0000313" key="2">
    <source>
        <dbReference type="Proteomes" id="UP001144978"/>
    </source>
</evidence>
<protein>
    <submittedName>
        <fullName evidence="1">Uncharacterized protein</fullName>
    </submittedName>
</protein>
<reference evidence="1" key="1">
    <citation type="submission" date="2022-08" db="EMBL/GenBank/DDBJ databases">
        <title>Genome Sequence of Pycnoporus sanguineus.</title>
        <authorList>
            <person name="Buettner E."/>
        </authorList>
    </citation>
    <scope>NUCLEOTIDE SEQUENCE</scope>
    <source>
        <strain evidence="1">CG-C14</strain>
    </source>
</reference>
<gene>
    <name evidence="1" type="ORF">NUW54_g1553</name>
</gene>
<organism evidence="1 2">
    <name type="scientific">Trametes sanguinea</name>
    <dbReference type="NCBI Taxonomy" id="158606"/>
    <lineage>
        <taxon>Eukaryota</taxon>
        <taxon>Fungi</taxon>
        <taxon>Dikarya</taxon>
        <taxon>Basidiomycota</taxon>
        <taxon>Agaricomycotina</taxon>
        <taxon>Agaricomycetes</taxon>
        <taxon>Polyporales</taxon>
        <taxon>Polyporaceae</taxon>
        <taxon>Trametes</taxon>
    </lineage>
</organism>